<dbReference type="Gene3D" id="2.30.30.360">
    <property type="entry name" value="Myosin S1 fragment, N-terminal"/>
    <property type="match status" value="1"/>
</dbReference>
<dbReference type="GO" id="GO:0016459">
    <property type="term" value="C:myosin complex"/>
    <property type="evidence" value="ECO:0007669"/>
    <property type="project" value="InterPro"/>
</dbReference>
<dbReference type="AlphaFoldDB" id="R4WPE5"/>
<evidence type="ECO:0000313" key="5">
    <source>
        <dbReference type="EMBL" id="BAN20731.1"/>
    </source>
</evidence>
<name>R4WPE5_RIPPE</name>
<dbReference type="GO" id="GO:0005524">
    <property type="term" value="F:ATP binding"/>
    <property type="evidence" value="ECO:0007669"/>
    <property type="project" value="UniProtKB-KW"/>
</dbReference>
<dbReference type="PROSITE" id="PS51844">
    <property type="entry name" value="SH3_LIKE"/>
    <property type="match status" value="1"/>
</dbReference>
<dbReference type="InterPro" id="IPR008989">
    <property type="entry name" value="Myosin_S1_N"/>
</dbReference>
<evidence type="ECO:0000259" key="4">
    <source>
        <dbReference type="PROSITE" id="PS51844"/>
    </source>
</evidence>
<dbReference type="GO" id="GO:0003774">
    <property type="term" value="F:cytoskeletal motor activity"/>
    <property type="evidence" value="ECO:0007669"/>
    <property type="project" value="InterPro"/>
</dbReference>
<dbReference type="EMBL" id="AK417516">
    <property type="protein sequence ID" value="BAN20731.1"/>
    <property type="molecule type" value="mRNA"/>
</dbReference>
<dbReference type="Pfam" id="PF02736">
    <property type="entry name" value="Myosin_N"/>
    <property type="match status" value="1"/>
</dbReference>
<dbReference type="InterPro" id="IPR004009">
    <property type="entry name" value="SH3_Myosin"/>
</dbReference>
<evidence type="ECO:0000256" key="1">
    <source>
        <dbReference type="ARBA" id="ARBA00022741"/>
    </source>
</evidence>
<organism evidence="5">
    <name type="scientific">Riptortus pedestris</name>
    <name type="common">Bean bug</name>
    <dbReference type="NCBI Taxonomy" id="329032"/>
    <lineage>
        <taxon>Eukaryota</taxon>
        <taxon>Metazoa</taxon>
        <taxon>Ecdysozoa</taxon>
        <taxon>Arthropoda</taxon>
        <taxon>Hexapoda</taxon>
        <taxon>Insecta</taxon>
        <taxon>Pterygota</taxon>
        <taxon>Neoptera</taxon>
        <taxon>Paraneoptera</taxon>
        <taxon>Hemiptera</taxon>
        <taxon>Heteroptera</taxon>
        <taxon>Panheteroptera</taxon>
        <taxon>Pentatomomorpha</taxon>
        <taxon>Coreoidea</taxon>
        <taxon>Alydidae</taxon>
        <taxon>Riptortus</taxon>
    </lineage>
</organism>
<feature type="domain" description="Myosin N-terminal SH3-like" evidence="4">
    <location>
        <begin position="38"/>
        <end position="76"/>
    </location>
</feature>
<evidence type="ECO:0000256" key="2">
    <source>
        <dbReference type="ARBA" id="ARBA00022840"/>
    </source>
</evidence>
<keyword evidence="1" id="KW-0547">Nucleotide-binding</keyword>
<accession>R4WPE5</accession>
<feature type="region of interest" description="Disordered" evidence="3">
    <location>
        <begin position="1"/>
        <end position="20"/>
    </location>
</feature>
<protein>
    <submittedName>
        <fullName evidence="5">Myosin heavy chain</fullName>
    </submittedName>
</protein>
<evidence type="ECO:0000256" key="3">
    <source>
        <dbReference type="SAM" id="MobiDB-lite"/>
    </source>
</evidence>
<dbReference type="GO" id="GO:0051015">
    <property type="term" value="F:actin filament binding"/>
    <property type="evidence" value="ECO:0007669"/>
    <property type="project" value="InterPro"/>
</dbReference>
<proteinExistence type="evidence at transcript level"/>
<dbReference type="SUPFAM" id="SSF50084">
    <property type="entry name" value="Myosin S1 fragment, N-terminal domain"/>
    <property type="match status" value="1"/>
</dbReference>
<reference evidence="5" key="1">
    <citation type="journal article" date="2013" name="PLoS ONE">
        <title>Gene expression in gut symbiotic organ of stinkbug affected by extracellular bacterial symbiont.</title>
        <authorList>
            <person name="Futahashi R."/>
            <person name="Tanaka K."/>
            <person name="Tanahashi M."/>
            <person name="Nikoh N."/>
            <person name="Kikuchi Y."/>
            <person name="Lee B.L."/>
            <person name="Fukatsu T."/>
        </authorList>
    </citation>
    <scope>NUCLEOTIDE SEQUENCE</scope>
    <source>
        <tissue evidence="5">Midgut</tissue>
    </source>
</reference>
<keyword evidence="2" id="KW-0067">ATP-binding</keyword>
<sequence>MVSKGPAGMQTGVEDPDPTPYLFVSLEQKRIDQTKPYDAKKACWVPDEAEGFLQGEIQGTKGDVVSVKLPDGEVSK</sequence>